<gene>
    <name evidence="4" type="ORF">US54_C0034G0009</name>
</gene>
<proteinExistence type="predicted"/>
<dbReference type="GO" id="GO:0052689">
    <property type="term" value="F:carboxylic ester hydrolase activity"/>
    <property type="evidence" value="ECO:0007669"/>
    <property type="project" value="UniProtKB-ARBA"/>
</dbReference>
<dbReference type="Proteomes" id="UP000034471">
    <property type="component" value="Unassembled WGS sequence"/>
</dbReference>
<dbReference type="PANTHER" id="PTHR22946:SF9">
    <property type="entry name" value="POLYKETIDE TRANSFERASE AF380"/>
    <property type="match status" value="1"/>
</dbReference>
<name>A0A0G0H5S0_9BACT</name>
<dbReference type="InterPro" id="IPR029058">
    <property type="entry name" value="AB_hydrolase_fold"/>
</dbReference>
<dbReference type="InterPro" id="IPR050261">
    <property type="entry name" value="FrsA_esterase"/>
</dbReference>
<dbReference type="GO" id="GO:0008236">
    <property type="term" value="F:serine-type peptidase activity"/>
    <property type="evidence" value="ECO:0007669"/>
    <property type="project" value="InterPro"/>
</dbReference>
<dbReference type="InterPro" id="IPR001375">
    <property type="entry name" value="Peptidase_S9_cat"/>
</dbReference>
<keyword evidence="2" id="KW-0472">Membrane</keyword>
<dbReference type="Pfam" id="PF00326">
    <property type="entry name" value="Peptidase_S9"/>
    <property type="match status" value="1"/>
</dbReference>
<sequence length="346" mass="39048">MNDCKLPLKIVLAVSVLLNVISIGFIVYTHKSVIRELSPLSSTQSPLKKELPLKKYAFPNLRDTVFVPQNMDFGPIQEEKDAYVARLFTYRVEGKTVSGIAHFPVGNGEYPVIIMIRGYVDKEIYTQGIGTNPAAEYFAQNGYITLAPDFLGYGSSDAAFEESITDRLFTYPTVLQLYANISQLNESLESSDSTAQAYEDQIGMWGHSNGGQIALSVLEVSDRVIPTVLWAPVSKPFPYSVLYYTDEFDDHGKYLRKVISQFEEDYDSEKYTLTNYLDLIQSPIQLHQGGADIAVPLEWSNELYEKLISLEADIEYDTYPQADHNMVPNWNTVAQSSLRFLDTHIK</sequence>
<dbReference type="Gene3D" id="3.40.50.1820">
    <property type="entry name" value="alpha/beta hydrolase"/>
    <property type="match status" value="1"/>
</dbReference>
<feature type="transmembrane region" description="Helical" evidence="2">
    <location>
        <begin position="6"/>
        <end position="28"/>
    </location>
</feature>
<organism evidence="4 5">
    <name type="scientific">Candidatus Roizmanbacteria bacterium GW2011_GWA2_37_7</name>
    <dbReference type="NCBI Taxonomy" id="1618481"/>
    <lineage>
        <taxon>Bacteria</taxon>
        <taxon>Candidatus Roizmaniibacteriota</taxon>
    </lineage>
</organism>
<dbReference type="STRING" id="1618481.US54_C0034G0009"/>
<evidence type="ECO:0000256" key="2">
    <source>
        <dbReference type="SAM" id="Phobius"/>
    </source>
</evidence>
<dbReference type="GO" id="GO:0006508">
    <property type="term" value="P:proteolysis"/>
    <property type="evidence" value="ECO:0007669"/>
    <property type="project" value="InterPro"/>
</dbReference>
<dbReference type="EMBL" id="LBTJ01000034">
    <property type="protein sequence ID" value="KKQ37487.1"/>
    <property type="molecule type" value="Genomic_DNA"/>
</dbReference>
<evidence type="ECO:0000313" key="4">
    <source>
        <dbReference type="EMBL" id="KKQ37487.1"/>
    </source>
</evidence>
<accession>A0A0G0H5S0</accession>
<evidence type="ECO:0000313" key="5">
    <source>
        <dbReference type="Proteomes" id="UP000034471"/>
    </source>
</evidence>
<keyword evidence="2" id="KW-1133">Transmembrane helix</keyword>
<protein>
    <submittedName>
        <fullName evidence="4">Putative peptidase</fullName>
    </submittedName>
</protein>
<keyword evidence="2" id="KW-0812">Transmembrane</keyword>
<comment type="caution">
    <text evidence="4">The sequence shown here is derived from an EMBL/GenBank/DDBJ whole genome shotgun (WGS) entry which is preliminary data.</text>
</comment>
<reference evidence="4 5" key="1">
    <citation type="journal article" date="2015" name="Nature">
        <title>rRNA introns, odd ribosomes, and small enigmatic genomes across a large radiation of phyla.</title>
        <authorList>
            <person name="Brown C.T."/>
            <person name="Hug L.A."/>
            <person name="Thomas B.C."/>
            <person name="Sharon I."/>
            <person name="Castelle C.J."/>
            <person name="Singh A."/>
            <person name="Wilkins M.J."/>
            <person name="Williams K.H."/>
            <person name="Banfield J.F."/>
        </authorList>
    </citation>
    <scope>NUCLEOTIDE SEQUENCE [LARGE SCALE GENOMIC DNA]</scope>
</reference>
<evidence type="ECO:0000259" key="3">
    <source>
        <dbReference type="Pfam" id="PF00326"/>
    </source>
</evidence>
<dbReference type="SUPFAM" id="SSF53474">
    <property type="entry name" value="alpha/beta-Hydrolases"/>
    <property type="match status" value="1"/>
</dbReference>
<dbReference type="AlphaFoldDB" id="A0A0G0H5S0"/>
<evidence type="ECO:0000256" key="1">
    <source>
        <dbReference type="ARBA" id="ARBA00022801"/>
    </source>
</evidence>
<dbReference type="PANTHER" id="PTHR22946">
    <property type="entry name" value="DIENELACTONE HYDROLASE DOMAIN-CONTAINING PROTEIN-RELATED"/>
    <property type="match status" value="1"/>
</dbReference>
<keyword evidence="1" id="KW-0378">Hydrolase</keyword>
<feature type="domain" description="Peptidase S9 prolyl oligopeptidase catalytic" evidence="3">
    <location>
        <begin position="135"/>
        <end position="345"/>
    </location>
</feature>